<dbReference type="KEGG" id="bbd:Belba_3774"/>
<dbReference type="Proteomes" id="UP000006050">
    <property type="component" value="Chromosome"/>
</dbReference>
<feature type="region of interest" description="Disordered" evidence="1">
    <location>
        <begin position="20"/>
        <end position="46"/>
    </location>
</feature>
<sequence>MDQYSLFYFFYRVHFYLDSKKTPSNSNKKRPPETDGPLINLQVREL</sequence>
<dbReference type="EMBL" id="CP003281">
    <property type="protein sequence ID" value="AFL86257.1"/>
    <property type="molecule type" value="Genomic_DNA"/>
</dbReference>
<proteinExistence type="predicted"/>
<evidence type="ECO:0000256" key="1">
    <source>
        <dbReference type="SAM" id="MobiDB-lite"/>
    </source>
</evidence>
<evidence type="ECO:0000313" key="3">
    <source>
        <dbReference type="Proteomes" id="UP000006050"/>
    </source>
</evidence>
<organism evidence="2 3">
    <name type="scientific">Belliella baltica (strain DSM 15883 / CIP 108006 / LMG 21964 / BA134)</name>
    <dbReference type="NCBI Taxonomy" id="866536"/>
    <lineage>
        <taxon>Bacteria</taxon>
        <taxon>Pseudomonadati</taxon>
        <taxon>Bacteroidota</taxon>
        <taxon>Cytophagia</taxon>
        <taxon>Cytophagales</taxon>
        <taxon>Cyclobacteriaceae</taxon>
        <taxon>Belliella</taxon>
    </lineage>
</organism>
<evidence type="ECO:0000313" key="2">
    <source>
        <dbReference type="EMBL" id="AFL86257.1"/>
    </source>
</evidence>
<keyword evidence="3" id="KW-1185">Reference proteome</keyword>
<protein>
    <submittedName>
        <fullName evidence="2">Uncharacterized protein</fullName>
    </submittedName>
</protein>
<reference evidence="3" key="1">
    <citation type="submission" date="2012-06" db="EMBL/GenBank/DDBJ databases">
        <title>The complete genome of Belliella baltica DSM 15883.</title>
        <authorList>
            <person name="Lucas S."/>
            <person name="Copeland A."/>
            <person name="Lapidus A."/>
            <person name="Goodwin L."/>
            <person name="Pitluck S."/>
            <person name="Peters L."/>
            <person name="Mikhailova N."/>
            <person name="Davenport K."/>
            <person name="Kyrpides N."/>
            <person name="Mavromatis K."/>
            <person name="Pagani I."/>
            <person name="Ivanova N."/>
            <person name="Ovchinnikova G."/>
            <person name="Zeytun A."/>
            <person name="Detter J.C."/>
            <person name="Han C."/>
            <person name="Land M."/>
            <person name="Hauser L."/>
            <person name="Markowitz V."/>
            <person name="Cheng J.-F."/>
            <person name="Hugenholtz P."/>
            <person name="Woyke T."/>
            <person name="Wu D."/>
            <person name="Tindall B."/>
            <person name="Pomrenke H."/>
            <person name="Brambilla E."/>
            <person name="Klenk H.-P."/>
            <person name="Eisen J.A."/>
        </authorList>
    </citation>
    <scope>NUCLEOTIDE SEQUENCE [LARGE SCALE GENOMIC DNA]</scope>
    <source>
        <strain evidence="3">DSM 15883 / CIP 108006 / LMG 21964 / BA134</strain>
    </source>
</reference>
<name>I3ZAI9_BELBD</name>
<dbReference type="HOGENOM" id="CLU_3180647_0_0_10"/>
<accession>I3ZAI9</accession>
<gene>
    <name evidence="2" type="ordered locus">Belba_3774</name>
</gene>
<dbReference type="AlphaFoldDB" id="I3ZAI9"/>